<dbReference type="Proteomes" id="UP000019149">
    <property type="component" value="Unassembled WGS sequence"/>
</dbReference>
<dbReference type="KEGG" id="egl:EGR_06996"/>
<accession>W6UC46</accession>
<protein>
    <submittedName>
        <fullName evidence="2">Uncharacterized protein</fullName>
    </submittedName>
</protein>
<organism evidence="2 3">
    <name type="scientific">Echinococcus granulosus</name>
    <name type="common">Hydatid tapeworm</name>
    <dbReference type="NCBI Taxonomy" id="6210"/>
    <lineage>
        <taxon>Eukaryota</taxon>
        <taxon>Metazoa</taxon>
        <taxon>Spiralia</taxon>
        <taxon>Lophotrochozoa</taxon>
        <taxon>Platyhelminthes</taxon>
        <taxon>Cestoda</taxon>
        <taxon>Eucestoda</taxon>
        <taxon>Cyclophyllidea</taxon>
        <taxon>Taeniidae</taxon>
        <taxon>Echinococcus</taxon>
        <taxon>Echinococcus granulosus group</taxon>
    </lineage>
</organism>
<dbReference type="RefSeq" id="XP_024349362.1">
    <property type="nucleotide sequence ID" value="XM_024496245.1"/>
</dbReference>
<reference evidence="2 3" key="1">
    <citation type="journal article" date="2013" name="Nat. Genet.">
        <title>The genome of the hydatid tapeworm Echinococcus granulosus.</title>
        <authorList>
            <person name="Zheng H."/>
            <person name="Zhang W."/>
            <person name="Zhang L."/>
            <person name="Zhang Z."/>
            <person name="Li J."/>
            <person name="Lu G."/>
            <person name="Zhu Y."/>
            <person name="Wang Y."/>
            <person name="Huang Y."/>
            <person name="Liu J."/>
            <person name="Kang H."/>
            <person name="Chen J."/>
            <person name="Wang L."/>
            <person name="Chen A."/>
            <person name="Yu S."/>
            <person name="Gao Z."/>
            <person name="Jin L."/>
            <person name="Gu W."/>
            <person name="Wang Z."/>
            <person name="Zhao L."/>
            <person name="Shi B."/>
            <person name="Wen H."/>
            <person name="Lin R."/>
            <person name="Jones M.K."/>
            <person name="Brejova B."/>
            <person name="Vinar T."/>
            <person name="Zhao G."/>
            <person name="McManus D.P."/>
            <person name="Chen Z."/>
            <person name="Zhou Y."/>
            <person name="Wang S."/>
        </authorList>
    </citation>
    <scope>NUCLEOTIDE SEQUENCE [LARGE SCALE GENOMIC DNA]</scope>
</reference>
<dbReference type="EMBL" id="APAU02000067">
    <property type="protein sequence ID" value="EUB58166.1"/>
    <property type="molecule type" value="Genomic_DNA"/>
</dbReference>
<dbReference type="AlphaFoldDB" id="W6UC46"/>
<dbReference type="CTD" id="36342711"/>
<feature type="compositionally biased region" description="Polar residues" evidence="1">
    <location>
        <begin position="1"/>
        <end position="19"/>
    </location>
</feature>
<name>W6UC46_ECHGR</name>
<keyword evidence="3" id="KW-1185">Reference proteome</keyword>
<evidence type="ECO:0000256" key="1">
    <source>
        <dbReference type="SAM" id="MobiDB-lite"/>
    </source>
</evidence>
<gene>
    <name evidence="2" type="ORF">EGR_06996</name>
</gene>
<dbReference type="GeneID" id="36342711"/>
<evidence type="ECO:0000313" key="2">
    <source>
        <dbReference type="EMBL" id="EUB58166.1"/>
    </source>
</evidence>
<comment type="caution">
    <text evidence="2">The sequence shown here is derived from an EMBL/GenBank/DDBJ whole genome shotgun (WGS) entry which is preliminary data.</text>
</comment>
<feature type="region of interest" description="Disordered" evidence="1">
    <location>
        <begin position="1"/>
        <end position="25"/>
    </location>
</feature>
<sequence>MDSSYFTPLNVKRGNNSGQPLAKGQSLEEPKFNNYLQKEFSNCKNPVDYTYWPLVVEYHNFTPFFWGSVHPWEQKECLRRWQGIISYLGYHLNCNSRSAFVPENPKAFLQNNSCQYEFGWLLDYLLYDYCLLYICIQTASFELFHERYNYRRSVQPSNGWVSKSLHFCSFPLKTELHCESPLFTGANDTQAERAKQKLFFQNDLNNPEISGQLLLIKQEICF</sequence>
<evidence type="ECO:0000313" key="3">
    <source>
        <dbReference type="Proteomes" id="UP000019149"/>
    </source>
</evidence>
<proteinExistence type="predicted"/>